<comment type="caution">
    <text evidence="1">The sequence shown here is derived from an EMBL/GenBank/DDBJ whole genome shotgun (WGS) entry which is preliminary data.</text>
</comment>
<keyword evidence="2" id="KW-1185">Reference proteome</keyword>
<evidence type="ECO:0000313" key="1">
    <source>
        <dbReference type="EMBL" id="PHH80222.1"/>
    </source>
</evidence>
<protein>
    <submittedName>
        <fullName evidence="1">Uncharacterized protein</fullName>
    </submittedName>
</protein>
<dbReference type="EMBL" id="NJES01000022">
    <property type="protein sequence ID" value="PHH80222.1"/>
    <property type="molecule type" value="Genomic_DNA"/>
</dbReference>
<accession>A0A2C5ZKE2</accession>
<sequence>MPLQDPFGAAGLQGSPTFIEHLVFPPGPVTDIYYIRVNHARFFAHVKRAWEEQRQTVPQQLCVFKEQALGWVQVMEHLNFCIVFEYLQQRGRMIGSRDIRILATNESTDITIRIPEDHCPRGHIEMYQEASTITKAGISLLQSQCFMALTLT</sequence>
<proteinExistence type="predicted"/>
<organism evidence="1 2">
    <name type="scientific">Ophiocordyceps camponoti-rufipedis</name>
    <dbReference type="NCBI Taxonomy" id="2004952"/>
    <lineage>
        <taxon>Eukaryota</taxon>
        <taxon>Fungi</taxon>
        <taxon>Dikarya</taxon>
        <taxon>Ascomycota</taxon>
        <taxon>Pezizomycotina</taxon>
        <taxon>Sordariomycetes</taxon>
        <taxon>Hypocreomycetidae</taxon>
        <taxon>Hypocreales</taxon>
        <taxon>Ophiocordycipitaceae</taxon>
        <taxon>Ophiocordyceps</taxon>
    </lineage>
</organism>
<dbReference type="AlphaFoldDB" id="A0A2C5ZKE2"/>
<evidence type="ECO:0000313" key="2">
    <source>
        <dbReference type="Proteomes" id="UP000226431"/>
    </source>
</evidence>
<reference evidence="1 2" key="1">
    <citation type="submission" date="2017-06" db="EMBL/GenBank/DDBJ databases">
        <title>Ant-infecting Ophiocordyceps genomes reveal a high diversity of potential behavioral manipulation genes and a possible major role for enterotoxins.</title>
        <authorList>
            <person name="De Bekker C."/>
            <person name="Evans H.C."/>
            <person name="Brachmann A."/>
            <person name="Hughes D.P."/>
        </authorList>
    </citation>
    <scope>NUCLEOTIDE SEQUENCE [LARGE SCALE GENOMIC DNA]</scope>
    <source>
        <strain evidence="1 2">Map16</strain>
    </source>
</reference>
<dbReference type="Proteomes" id="UP000226431">
    <property type="component" value="Unassembled WGS sequence"/>
</dbReference>
<gene>
    <name evidence="1" type="ORF">CDD80_2423</name>
</gene>
<dbReference type="OrthoDB" id="10477491at2759"/>
<name>A0A2C5ZKE2_9HYPO</name>